<feature type="transmembrane region" description="Helical" evidence="1">
    <location>
        <begin position="133"/>
        <end position="155"/>
    </location>
</feature>
<gene>
    <name evidence="2" type="ORF">LGLO00237_LOCUS10360</name>
</gene>
<name>A0A7S4DMD2_9EUKA</name>
<feature type="transmembrane region" description="Helical" evidence="1">
    <location>
        <begin position="77"/>
        <end position="95"/>
    </location>
</feature>
<keyword evidence="1" id="KW-0472">Membrane</keyword>
<keyword evidence="1" id="KW-1133">Transmembrane helix</keyword>
<keyword evidence="1" id="KW-0812">Transmembrane</keyword>
<sequence>MNLWNYHDRLRQTFPKKKSLRRKTSVAVMEEKTNQAEDGWLLDEGKGDSVFVGQNLYCITVPCWPKTRFHGAADIRFSVYLNILLDSVTISQILLSDKGSKIYKIGSALVGVVDLFISVWGFRTLLLRLPPNIWLVLSWMAAAALWFGLALYELITWATGDAAIDRKLFVLFAIQAVMTLWDASSANQWRNEVVAGAAIRRSSHDHHDDESQGLKVVDRSQVIGATVSGVLLALFLIAAFS</sequence>
<dbReference type="AlphaFoldDB" id="A0A7S4DMD2"/>
<proteinExistence type="predicted"/>
<accession>A0A7S4DMD2</accession>
<evidence type="ECO:0000313" key="2">
    <source>
        <dbReference type="EMBL" id="CAE0658788.1"/>
    </source>
</evidence>
<reference evidence="2" key="1">
    <citation type="submission" date="2021-01" db="EMBL/GenBank/DDBJ databases">
        <authorList>
            <person name="Corre E."/>
            <person name="Pelletier E."/>
            <person name="Niang G."/>
            <person name="Scheremetjew M."/>
            <person name="Finn R."/>
            <person name="Kale V."/>
            <person name="Holt S."/>
            <person name="Cochrane G."/>
            <person name="Meng A."/>
            <person name="Brown T."/>
            <person name="Cohen L."/>
        </authorList>
    </citation>
    <scope>NUCLEOTIDE SEQUENCE</scope>
    <source>
        <strain evidence="2">CCCM811</strain>
    </source>
</reference>
<organism evidence="2">
    <name type="scientific">Lotharella globosa</name>
    <dbReference type="NCBI Taxonomy" id="91324"/>
    <lineage>
        <taxon>Eukaryota</taxon>
        <taxon>Sar</taxon>
        <taxon>Rhizaria</taxon>
        <taxon>Cercozoa</taxon>
        <taxon>Chlorarachniophyceae</taxon>
        <taxon>Lotharella</taxon>
    </lineage>
</organism>
<evidence type="ECO:0000256" key="1">
    <source>
        <dbReference type="SAM" id="Phobius"/>
    </source>
</evidence>
<feature type="transmembrane region" description="Helical" evidence="1">
    <location>
        <begin position="102"/>
        <end position="121"/>
    </location>
</feature>
<feature type="transmembrane region" description="Helical" evidence="1">
    <location>
        <begin position="222"/>
        <end position="240"/>
    </location>
</feature>
<dbReference type="EMBL" id="HBIV01014132">
    <property type="protein sequence ID" value="CAE0658788.1"/>
    <property type="molecule type" value="Transcribed_RNA"/>
</dbReference>
<protein>
    <submittedName>
        <fullName evidence="2">Uncharacterized protein</fullName>
    </submittedName>
</protein>